<sequence length="136" mass="14489">MTTANADLIRTMRVFAWIDLPIVTVMAIPGLSHGLVNLIGTIDALLEFGNGVGAWSPMAYLFLNVAGVLGVLWALIRLGQPDNLSLVRLDAWGRLAVTALVIGYVATGAVTPVLLVFLVSELVGAAFEFRALARSR</sequence>
<comment type="caution">
    <text evidence="2">The sequence shown here is derived from an EMBL/GenBank/DDBJ whole genome shotgun (WGS) entry which is preliminary data.</text>
</comment>
<keyword evidence="3" id="KW-1185">Reference proteome</keyword>
<accession>A0ABU3B5M6</accession>
<dbReference type="Proteomes" id="UP001259982">
    <property type="component" value="Unassembled WGS sequence"/>
</dbReference>
<dbReference type="RefSeq" id="WP_311657629.1">
    <property type="nucleotide sequence ID" value="NZ_JAVRHY010000003.1"/>
</dbReference>
<evidence type="ECO:0000313" key="2">
    <source>
        <dbReference type="EMBL" id="MDT0617742.1"/>
    </source>
</evidence>
<keyword evidence="1" id="KW-0812">Transmembrane</keyword>
<dbReference type="EMBL" id="JAVRHY010000003">
    <property type="protein sequence ID" value="MDT0617742.1"/>
    <property type="molecule type" value="Genomic_DNA"/>
</dbReference>
<keyword evidence="1" id="KW-1133">Transmembrane helix</keyword>
<reference evidence="2 3" key="1">
    <citation type="submission" date="2023-09" db="EMBL/GenBank/DDBJ databases">
        <authorList>
            <person name="Rey-Velasco X."/>
        </authorList>
    </citation>
    <scope>NUCLEOTIDE SEQUENCE [LARGE SCALE GENOMIC DNA]</scope>
    <source>
        <strain evidence="2 3">P385</strain>
    </source>
</reference>
<name>A0ABU3B5M6_9GAMM</name>
<evidence type="ECO:0000313" key="3">
    <source>
        <dbReference type="Proteomes" id="UP001259982"/>
    </source>
</evidence>
<keyword evidence="1" id="KW-0472">Membrane</keyword>
<protein>
    <submittedName>
        <fullName evidence="2">Uncharacterized protein</fullName>
    </submittedName>
</protein>
<feature type="transmembrane region" description="Helical" evidence="1">
    <location>
        <begin position="20"/>
        <end position="46"/>
    </location>
</feature>
<proteinExistence type="predicted"/>
<organism evidence="2 3">
    <name type="scientific">Spectribacter acetivorans</name>
    <dbReference type="NCBI Taxonomy" id="3075603"/>
    <lineage>
        <taxon>Bacteria</taxon>
        <taxon>Pseudomonadati</taxon>
        <taxon>Pseudomonadota</taxon>
        <taxon>Gammaproteobacteria</taxon>
        <taxon>Salinisphaerales</taxon>
        <taxon>Salinisphaeraceae</taxon>
        <taxon>Spectribacter</taxon>
    </lineage>
</organism>
<evidence type="ECO:0000256" key="1">
    <source>
        <dbReference type="SAM" id="Phobius"/>
    </source>
</evidence>
<feature type="transmembrane region" description="Helical" evidence="1">
    <location>
        <begin position="58"/>
        <end position="76"/>
    </location>
</feature>
<gene>
    <name evidence="2" type="ORF">RM531_04590</name>
</gene>
<feature type="transmembrane region" description="Helical" evidence="1">
    <location>
        <begin position="96"/>
        <end position="127"/>
    </location>
</feature>